<protein>
    <submittedName>
        <fullName evidence="2">Uncharacterized protein</fullName>
    </submittedName>
</protein>
<comment type="caution">
    <text evidence="2">The sequence shown here is derived from an EMBL/GenBank/DDBJ whole genome shotgun (WGS) entry which is preliminary data.</text>
</comment>
<evidence type="ECO:0000256" key="1">
    <source>
        <dbReference type="SAM" id="MobiDB-lite"/>
    </source>
</evidence>
<gene>
    <name evidence="2" type="ORF">MEUPH1_LOCUS12759</name>
</gene>
<name>A0AAV0WM57_9HEMI</name>
<organism evidence="2 3">
    <name type="scientific">Macrosiphum euphorbiae</name>
    <name type="common">potato aphid</name>
    <dbReference type="NCBI Taxonomy" id="13131"/>
    <lineage>
        <taxon>Eukaryota</taxon>
        <taxon>Metazoa</taxon>
        <taxon>Ecdysozoa</taxon>
        <taxon>Arthropoda</taxon>
        <taxon>Hexapoda</taxon>
        <taxon>Insecta</taxon>
        <taxon>Pterygota</taxon>
        <taxon>Neoptera</taxon>
        <taxon>Paraneoptera</taxon>
        <taxon>Hemiptera</taxon>
        <taxon>Sternorrhyncha</taxon>
        <taxon>Aphidomorpha</taxon>
        <taxon>Aphidoidea</taxon>
        <taxon>Aphididae</taxon>
        <taxon>Macrosiphini</taxon>
        <taxon>Macrosiphum</taxon>
    </lineage>
</organism>
<dbReference type="Proteomes" id="UP001160148">
    <property type="component" value="Unassembled WGS sequence"/>
</dbReference>
<proteinExistence type="predicted"/>
<sequence length="102" mass="9644">MFRSRSIKMSISAKEYTVLTWMVSINHGPSGINKVTGCGGAGDGNNAGCGSSDGNNASCGSSDGNNAGCGSSDGNNAGSGGGDGQISNCVGDSGSSEGAGSG</sequence>
<reference evidence="2 3" key="1">
    <citation type="submission" date="2023-01" db="EMBL/GenBank/DDBJ databases">
        <authorList>
            <person name="Whitehead M."/>
        </authorList>
    </citation>
    <scope>NUCLEOTIDE SEQUENCE [LARGE SCALE GENOMIC DNA]</scope>
</reference>
<dbReference type="AlphaFoldDB" id="A0AAV0WM57"/>
<evidence type="ECO:0000313" key="3">
    <source>
        <dbReference type="Proteomes" id="UP001160148"/>
    </source>
</evidence>
<feature type="region of interest" description="Disordered" evidence="1">
    <location>
        <begin position="70"/>
        <end position="102"/>
    </location>
</feature>
<accession>A0AAV0WM57</accession>
<dbReference type="EMBL" id="CARXXK010000002">
    <property type="protein sequence ID" value="CAI6357094.1"/>
    <property type="molecule type" value="Genomic_DNA"/>
</dbReference>
<keyword evidence="3" id="KW-1185">Reference proteome</keyword>
<evidence type="ECO:0000313" key="2">
    <source>
        <dbReference type="EMBL" id="CAI6357094.1"/>
    </source>
</evidence>